<dbReference type="Gene3D" id="1.10.30.10">
    <property type="entry name" value="High mobility group box domain"/>
    <property type="match status" value="1"/>
</dbReference>
<sequence>MFDSDENDESEEDVEQQDLHEEDVREINQHRASTSHDSWGKISVTRPSGKENGFMLFAKNEGGRIFYQRYKMRFDVKKSFDIGKMDGIWRELSEEEKDRYKLKAKQANANAPAVAEYLEKKLEKSEKHRVTTVPKYLVRPAPSELPCYEDDIADFRSKQVKRLQVGLQIRIESGGEMGDRKFMELERHLISVFPIACNTFSVDEAVHAYPAEIALTTFSFEQGVIHSESKFVKFDPQFFYNSRVDDPFDHKNETSRENFARFLGVPSSGPQPGLAEPPDHVWEWIENFLPRDSSYVFYDARHLMWVLPALRTLAARCGPEVIQKFRDTMDFLISLQDFVIAVSTQVEVEKQWSKEQIDALFRNRTIIGHNRMSCEFHQKRRTDPDLRYICMKEHGFIACHLFFKALNAVKMPRFDYNDVHKMCLEGQEINNRIPNAQPMTRQNVADSQRARMERSEAALANGEGLPEEETSDADEDVSEGMSEPRNGIMDSWQPMERPSTPCLELYHPDVSDKFSFVDTNALSELIKLSRRK</sequence>
<name>A0A8S1H625_9PELO</name>
<dbReference type="Proteomes" id="UP000835052">
    <property type="component" value="Unassembled WGS sequence"/>
</dbReference>
<feature type="compositionally biased region" description="Polar residues" evidence="1">
    <location>
        <begin position="437"/>
        <end position="446"/>
    </location>
</feature>
<feature type="compositionally biased region" description="Acidic residues" evidence="1">
    <location>
        <begin position="465"/>
        <end position="478"/>
    </location>
</feature>
<organism evidence="2 3">
    <name type="scientific">Caenorhabditis auriculariae</name>
    <dbReference type="NCBI Taxonomy" id="2777116"/>
    <lineage>
        <taxon>Eukaryota</taxon>
        <taxon>Metazoa</taxon>
        <taxon>Ecdysozoa</taxon>
        <taxon>Nematoda</taxon>
        <taxon>Chromadorea</taxon>
        <taxon>Rhabditida</taxon>
        <taxon>Rhabditina</taxon>
        <taxon>Rhabditomorpha</taxon>
        <taxon>Rhabditoidea</taxon>
        <taxon>Rhabditidae</taxon>
        <taxon>Peloderinae</taxon>
        <taxon>Caenorhabditis</taxon>
    </lineage>
</organism>
<feature type="compositionally biased region" description="Acidic residues" evidence="1">
    <location>
        <begin position="1"/>
        <end position="16"/>
    </location>
</feature>
<dbReference type="OrthoDB" id="5802353at2759"/>
<evidence type="ECO:0000313" key="3">
    <source>
        <dbReference type="Proteomes" id="UP000835052"/>
    </source>
</evidence>
<keyword evidence="3" id="KW-1185">Reference proteome</keyword>
<reference evidence="2" key="1">
    <citation type="submission" date="2020-10" db="EMBL/GenBank/DDBJ databases">
        <authorList>
            <person name="Kikuchi T."/>
        </authorList>
    </citation>
    <scope>NUCLEOTIDE SEQUENCE</scope>
    <source>
        <strain evidence="2">NKZ352</strain>
    </source>
</reference>
<proteinExistence type="predicted"/>
<dbReference type="EMBL" id="CAJGYM010000023">
    <property type="protein sequence ID" value="CAD6191756.1"/>
    <property type="molecule type" value="Genomic_DNA"/>
</dbReference>
<feature type="region of interest" description="Disordered" evidence="1">
    <location>
        <begin position="437"/>
        <end position="504"/>
    </location>
</feature>
<evidence type="ECO:0000313" key="2">
    <source>
        <dbReference type="EMBL" id="CAD6191756.1"/>
    </source>
</evidence>
<dbReference type="CDD" id="cd00084">
    <property type="entry name" value="HMG-box_SF"/>
    <property type="match status" value="1"/>
</dbReference>
<dbReference type="InterPro" id="IPR036910">
    <property type="entry name" value="HMG_box_dom_sf"/>
</dbReference>
<evidence type="ECO:0000256" key="1">
    <source>
        <dbReference type="SAM" id="MobiDB-lite"/>
    </source>
</evidence>
<feature type="region of interest" description="Disordered" evidence="1">
    <location>
        <begin position="1"/>
        <end position="22"/>
    </location>
</feature>
<protein>
    <submittedName>
        <fullName evidence="2">Uncharacterized protein</fullName>
    </submittedName>
</protein>
<accession>A0A8S1H625</accession>
<dbReference type="AlphaFoldDB" id="A0A8S1H625"/>
<gene>
    <name evidence="2" type="ORF">CAUJ_LOCUS7675</name>
</gene>
<comment type="caution">
    <text evidence="2">The sequence shown here is derived from an EMBL/GenBank/DDBJ whole genome shotgun (WGS) entry which is preliminary data.</text>
</comment>